<dbReference type="Pfam" id="PF22600">
    <property type="entry name" value="MTPAP-like_central"/>
    <property type="match status" value="1"/>
</dbReference>
<evidence type="ECO:0000256" key="6">
    <source>
        <dbReference type="ARBA" id="ARBA00022490"/>
    </source>
</evidence>
<keyword evidence="7" id="KW-0808">Transferase</keyword>
<dbReference type="GO" id="GO:0046872">
    <property type="term" value="F:metal ion binding"/>
    <property type="evidence" value="ECO:0007669"/>
    <property type="project" value="UniProtKB-KW"/>
</dbReference>
<evidence type="ECO:0000256" key="8">
    <source>
        <dbReference type="ARBA" id="ARBA00022723"/>
    </source>
</evidence>
<dbReference type="Pfam" id="PF03828">
    <property type="entry name" value="PAP_assoc"/>
    <property type="match status" value="1"/>
</dbReference>
<dbReference type="Gene3D" id="3.30.460.10">
    <property type="entry name" value="Beta Polymerase, domain 2"/>
    <property type="match status" value="1"/>
</dbReference>
<feature type="compositionally biased region" description="Basic and acidic residues" evidence="10">
    <location>
        <begin position="18"/>
        <end position="33"/>
    </location>
</feature>
<evidence type="ECO:0000256" key="5">
    <source>
        <dbReference type="ARBA" id="ARBA00012388"/>
    </source>
</evidence>
<evidence type="ECO:0000313" key="14">
    <source>
        <dbReference type="Proteomes" id="UP000326924"/>
    </source>
</evidence>
<dbReference type="InterPro" id="IPR043519">
    <property type="entry name" value="NT_sf"/>
</dbReference>
<evidence type="ECO:0000256" key="10">
    <source>
        <dbReference type="SAM" id="MobiDB-lite"/>
    </source>
</evidence>
<dbReference type="PANTHER" id="PTHR12271:SF40">
    <property type="entry name" value="POLY(A) RNA POLYMERASE GLD2"/>
    <property type="match status" value="1"/>
</dbReference>
<keyword evidence="8" id="KW-0479">Metal-binding</keyword>
<evidence type="ECO:0000259" key="12">
    <source>
        <dbReference type="Pfam" id="PF22600"/>
    </source>
</evidence>
<evidence type="ECO:0000256" key="3">
    <source>
        <dbReference type="ARBA" id="ARBA00004496"/>
    </source>
</evidence>
<dbReference type="AlphaFoldDB" id="A0A5J5EF61"/>
<feature type="compositionally biased region" description="Pro residues" evidence="10">
    <location>
        <begin position="55"/>
        <end position="74"/>
    </location>
</feature>
<evidence type="ECO:0000256" key="4">
    <source>
        <dbReference type="ARBA" id="ARBA00008593"/>
    </source>
</evidence>
<dbReference type="InParanoid" id="A0A5J5EF61"/>
<evidence type="ECO:0000256" key="2">
    <source>
        <dbReference type="ARBA" id="ARBA00001946"/>
    </source>
</evidence>
<dbReference type="EC" id="2.7.7.19" evidence="5"/>
<reference evidence="13 14" key="1">
    <citation type="submission" date="2019-09" db="EMBL/GenBank/DDBJ databases">
        <title>Draft genome of the ectomycorrhizal ascomycete Sphaerosporella brunnea.</title>
        <authorList>
            <consortium name="DOE Joint Genome Institute"/>
            <person name="Benucci G.M."/>
            <person name="Marozzi G."/>
            <person name="Antonielli L."/>
            <person name="Sanchez S."/>
            <person name="Marco P."/>
            <person name="Wang X."/>
            <person name="Falini L.B."/>
            <person name="Barry K."/>
            <person name="Haridas S."/>
            <person name="Lipzen A."/>
            <person name="Labutti K."/>
            <person name="Grigoriev I.V."/>
            <person name="Murat C."/>
            <person name="Martin F."/>
            <person name="Albertini E."/>
            <person name="Donnini D."/>
            <person name="Bonito G."/>
        </authorList>
    </citation>
    <scope>NUCLEOTIDE SEQUENCE [LARGE SCALE GENOMIC DNA]</scope>
    <source>
        <strain evidence="13 14">Sb_GMNB300</strain>
    </source>
</reference>
<dbReference type="Gene3D" id="1.10.1410.10">
    <property type="match status" value="1"/>
</dbReference>
<keyword evidence="9" id="KW-0460">Magnesium</keyword>
<dbReference type="GO" id="GO:1990817">
    <property type="term" value="F:poly(A) RNA polymerase activity"/>
    <property type="evidence" value="ECO:0007669"/>
    <property type="project" value="UniProtKB-EC"/>
</dbReference>
<comment type="subcellular location">
    <subcellularLocation>
        <location evidence="3">Cytoplasm</location>
    </subcellularLocation>
</comment>
<dbReference type="SUPFAM" id="SSF81301">
    <property type="entry name" value="Nucleotidyltransferase"/>
    <property type="match status" value="1"/>
</dbReference>
<accession>A0A5J5EF61</accession>
<feature type="compositionally biased region" description="Polar residues" evidence="10">
    <location>
        <begin position="630"/>
        <end position="652"/>
    </location>
</feature>
<dbReference type="GO" id="GO:0010605">
    <property type="term" value="P:negative regulation of macromolecule metabolic process"/>
    <property type="evidence" value="ECO:0007669"/>
    <property type="project" value="UniProtKB-ARBA"/>
</dbReference>
<organism evidence="13 14">
    <name type="scientific">Sphaerosporella brunnea</name>
    <dbReference type="NCBI Taxonomy" id="1250544"/>
    <lineage>
        <taxon>Eukaryota</taxon>
        <taxon>Fungi</taxon>
        <taxon>Dikarya</taxon>
        <taxon>Ascomycota</taxon>
        <taxon>Pezizomycotina</taxon>
        <taxon>Pezizomycetes</taxon>
        <taxon>Pezizales</taxon>
        <taxon>Pyronemataceae</taxon>
        <taxon>Sphaerosporella</taxon>
    </lineage>
</organism>
<gene>
    <name evidence="13" type="ORF">FN846DRAFT_1000659</name>
</gene>
<keyword evidence="6" id="KW-0963">Cytoplasm</keyword>
<dbReference type="OrthoDB" id="407432at2759"/>
<evidence type="ECO:0000256" key="7">
    <source>
        <dbReference type="ARBA" id="ARBA00022679"/>
    </source>
</evidence>
<comment type="cofactor">
    <cofactor evidence="2">
        <name>Mg(2+)</name>
        <dbReference type="ChEBI" id="CHEBI:18420"/>
    </cofactor>
</comment>
<feature type="domain" description="PAP-associated" evidence="11">
    <location>
        <begin position="453"/>
        <end position="527"/>
    </location>
</feature>
<feature type="region of interest" description="Disordered" evidence="10">
    <location>
        <begin position="1"/>
        <end position="96"/>
    </location>
</feature>
<comment type="caution">
    <text evidence="13">The sequence shown here is derived from an EMBL/GenBank/DDBJ whole genome shotgun (WGS) entry which is preliminary data.</text>
</comment>
<sequence length="652" mass="73051">MQDMQNSASVPPIATLSLEDRLRTMIQNHEQHHQSRRSNLDFPPSQMLLPLHETQPPPSFRQPPLGSPLPPPLPQYTQNVFPANPPLSAPLGPAPRMLPGPGPAFCPSAPVPRSPGAAIGHPLSYQRHLPVQAHGSRPGPRYPPHHNSVVSVAPPPSSLDHFPPLGKEIPKKKPWSLNSPPAQPADQPHGQRNPNARSWRPPVTHYEQFFAEQAFNLDQLASTLLNEIAPPESEISFRRKLLQDLKRICQQLSPTAKLVPFGSLVTGFATASSDIDCVFFPGSEVTTEDEFTELPSLLEKKLQEEGFNAQLLTRTRVPIIKMVQKPTAENPQEIQCDIGFRNHLAIRNTHLLLSYSECDARVKQMVLVIKWWAKKRHINSPYRGTLSSYGYVLMILHYLINIVQPPVLPNLQLQRIPENTSDDEIYHKQGENIYNIWFSQDTESIQPSLNTSTLGELLRGFFDYYSYKFGWGQSVISIRTEGGLLSKQDKGWTAAKSRAANTVDGNETWEVKDRYLFALEDPFETSHNVGRTCNGPGTYGGVRRGIFFDDMVKLTGSIAGVARIRDELRRAMSLIKIRGDRGRRLARFLCEEAPPERPFVRREERNPDQQEAKSPTAPDSPATHGETTEEMSTGITQTRVGSTPANTQPEQR</sequence>
<feature type="domain" description="Poly(A) RNA polymerase mitochondrial-like central palm" evidence="12">
    <location>
        <begin position="219"/>
        <end position="357"/>
    </location>
</feature>
<dbReference type="InterPro" id="IPR054708">
    <property type="entry name" value="MTPAP-like_central"/>
</dbReference>
<feature type="region of interest" description="Disordered" evidence="10">
    <location>
        <begin position="596"/>
        <end position="652"/>
    </location>
</feature>
<dbReference type="Proteomes" id="UP000326924">
    <property type="component" value="Unassembled WGS sequence"/>
</dbReference>
<dbReference type="PANTHER" id="PTHR12271">
    <property type="entry name" value="POLY A POLYMERASE CID PAP -RELATED"/>
    <property type="match status" value="1"/>
</dbReference>
<feature type="region of interest" description="Disordered" evidence="10">
    <location>
        <begin position="153"/>
        <end position="200"/>
    </location>
</feature>
<evidence type="ECO:0000313" key="13">
    <source>
        <dbReference type="EMBL" id="KAA8894315.1"/>
    </source>
</evidence>
<dbReference type="GO" id="GO:0050265">
    <property type="term" value="F:RNA uridylyltransferase activity"/>
    <property type="evidence" value="ECO:0007669"/>
    <property type="project" value="TreeGrafter"/>
</dbReference>
<comment type="similarity">
    <text evidence="4">Belongs to the DNA polymerase type-B-like family.</text>
</comment>
<dbReference type="EMBL" id="VXIS01000348">
    <property type="protein sequence ID" value="KAA8894315.1"/>
    <property type="molecule type" value="Genomic_DNA"/>
</dbReference>
<dbReference type="InterPro" id="IPR002058">
    <property type="entry name" value="PAP_assoc"/>
</dbReference>
<evidence type="ECO:0000256" key="9">
    <source>
        <dbReference type="ARBA" id="ARBA00022842"/>
    </source>
</evidence>
<feature type="compositionally biased region" description="Basic and acidic residues" evidence="10">
    <location>
        <begin position="596"/>
        <end position="611"/>
    </location>
</feature>
<dbReference type="CDD" id="cd05402">
    <property type="entry name" value="NT_PAP_TUTase"/>
    <property type="match status" value="1"/>
</dbReference>
<comment type="cofactor">
    <cofactor evidence="1">
        <name>Mn(2+)</name>
        <dbReference type="ChEBI" id="CHEBI:29035"/>
    </cofactor>
</comment>
<keyword evidence="14" id="KW-1185">Reference proteome</keyword>
<protein>
    <recommendedName>
        <fullName evidence="5">polynucleotide adenylyltransferase</fullName>
        <ecNumber evidence="5">2.7.7.19</ecNumber>
    </recommendedName>
</protein>
<evidence type="ECO:0000256" key="1">
    <source>
        <dbReference type="ARBA" id="ARBA00001936"/>
    </source>
</evidence>
<dbReference type="GO" id="GO:0005737">
    <property type="term" value="C:cytoplasm"/>
    <property type="evidence" value="ECO:0007669"/>
    <property type="project" value="UniProtKB-SubCell"/>
</dbReference>
<evidence type="ECO:0000259" key="11">
    <source>
        <dbReference type="Pfam" id="PF03828"/>
    </source>
</evidence>
<dbReference type="GO" id="GO:0031123">
    <property type="term" value="P:RNA 3'-end processing"/>
    <property type="evidence" value="ECO:0007669"/>
    <property type="project" value="TreeGrafter"/>
</dbReference>
<feature type="compositionally biased region" description="Pro residues" evidence="10">
    <location>
        <begin position="83"/>
        <end position="96"/>
    </location>
</feature>
<name>A0A5J5EF61_9PEZI</name>
<dbReference type="SUPFAM" id="SSF81631">
    <property type="entry name" value="PAP/OAS1 substrate-binding domain"/>
    <property type="match status" value="1"/>
</dbReference>
<proteinExistence type="inferred from homology"/>